<evidence type="ECO:0000256" key="6">
    <source>
        <dbReference type="ARBA" id="ARBA00023242"/>
    </source>
</evidence>
<organism evidence="10 11">
    <name type="scientific">Clydaea vesicula</name>
    <dbReference type="NCBI Taxonomy" id="447962"/>
    <lineage>
        <taxon>Eukaryota</taxon>
        <taxon>Fungi</taxon>
        <taxon>Fungi incertae sedis</taxon>
        <taxon>Chytridiomycota</taxon>
        <taxon>Chytridiomycota incertae sedis</taxon>
        <taxon>Chytridiomycetes</taxon>
        <taxon>Lobulomycetales</taxon>
        <taxon>Lobulomycetaceae</taxon>
        <taxon>Clydaea</taxon>
    </lineage>
</organism>
<evidence type="ECO:0000256" key="5">
    <source>
        <dbReference type="ARBA" id="ARBA00023163"/>
    </source>
</evidence>
<dbReference type="CDD" id="cd22908">
    <property type="entry name" value="HFD_NFYC-like"/>
    <property type="match status" value="1"/>
</dbReference>
<dbReference type="InterPro" id="IPR007125">
    <property type="entry name" value="H2A/H2B/H3"/>
</dbReference>
<comment type="caution">
    <text evidence="10">The sequence shown here is derived from an EMBL/GenBank/DDBJ whole genome shotgun (WGS) entry which is preliminary data.</text>
</comment>
<comment type="similarity">
    <text evidence="7">Belongs to the NFYC/HAP5 subunit family.</text>
</comment>
<keyword evidence="6" id="KW-0539">Nucleus</keyword>
<reference evidence="10" key="1">
    <citation type="submission" date="2020-05" db="EMBL/GenBank/DDBJ databases">
        <title>Phylogenomic resolution of chytrid fungi.</title>
        <authorList>
            <person name="Stajich J.E."/>
            <person name="Amses K."/>
            <person name="Simmons R."/>
            <person name="Seto K."/>
            <person name="Myers J."/>
            <person name="Bonds A."/>
            <person name="Quandt C.A."/>
            <person name="Barry K."/>
            <person name="Liu P."/>
            <person name="Grigoriev I."/>
            <person name="Longcore J.E."/>
            <person name="James T.Y."/>
        </authorList>
    </citation>
    <scope>NUCLEOTIDE SEQUENCE</scope>
    <source>
        <strain evidence="10">JEL0476</strain>
    </source>
</reference>
<name>A0AAD5TZR8_9FUNG</name>
<dbReference type="InterPro" id="IPR009072">
    <property type="entry name" value="Histone-fold"/>
</dbReference>
<keyword evidence="3" id="KW-0238">DNA-binding</keyword>
<feature type="domain" description="Core Histone H2A/H2B/H3" evidence="9">
    <location>
        <begin position="1"/>
        <end position="46"/>
    </location>
</feature>
<dbReference type="EMBL" id="JADGJW010000386">
    <property type="protein sequence ID" value="KAJ3218301.1"/>
    <property type="molecule type" value="Genomic_DNA"/>
</dbReference>
<evidence type="ECO:0000256" key="7">
    <source>
        <dbReference type="ARBA" id="ARBA00038129"/>
    </source>
</evidence>
<accession>A0AAD5TZR8</accession>
<feature type="compositionally biased region" description="Basic and acidic residues" evidence="8">
    <location>
        <begin position="178"/>
        <end position="187"/>
    </location>
</feature>
<dbReference type="Proteomes" id="UP001211065">
    <property type="component" value="Unassembled WGS sequence"/>
</dbReference>
<dbReference type="GO" id="GO:0016602">
    <property type="term" value="C:CCAAT-binding factor complex"/>
    <property type="evidence" value="ECO:0007669"/>
    <property type="project" value="TreeGrafter"/>
</dbReference>
<dbReference type="PANTHER" id="PTHR10252">
    <property type="entry name" value="HISTONE-LIKE TRANSCRIPTION FACTOR CCAAT-RELATED"/>
    <property type="match status" value="1"/>
</dbReference>
<keyword evidence="5" id="KW-0804">Transcription</keyword>
<evidence type="ECO:0000259" key="9">
    <source>
        <dbReference type="Pfam" id="PF00125"/>
    </source>
</evidence>
<evidence type="ECO:0000256" key="1">
    <source>
        <dbReference type="ARBA" id="ARBA00004123"/>
    </source>
</evidence>
<dbReference type="GO" id="GO:0046982">
    <property type="term" value="F:protein heterodimerization activity"/>
    <property type="evidence" value="ECO:0007669"/>
    <property type="project" value="InterPro"/>
</dbReference>
<proteinExistence type="inferred from homology"/>
<sequence length="187" mass="20342">MISAEAPVMFAKACEIFIEELTLRAWMHAEENKRRTIQKSDIATAVSKSDMYDFLIDIVPREVDFIKSANGAVNKSNAAVAASNTAGSVISNSNSLITPQRSSSNKNMDDLYGNGDSFNNSYPYHSNYGPPQHESFNNYQSSTDLYSRYPSNAYSQQQHVVDAVGSGGGSAVNAVNGEHSKEALSEN</sequence>
<keyword evidence="11" id="KW-1185">Reference proteome</keyword>
<gene>
    <name evidence="10" type="ORF">HK099_005104</name>
</gene>
<evidence type="ECO:0000313" key="10">
    <source>
        <dbReference type="EMBL" id="KAJ3218301.1"/>
    </source>
</evidence>
<keyword evidence="2" id="KW-0805">Transcription regulation</keyword>
<evidence type="ECO:0000256" key="3">
    <source>
        <dbReference type="ARBA" id="ARBA00023125"/>
    </source>
</evidence>
<dbReference type="PANTHER" id="PTHR10252:SF8">
    <property type="entry name" value="NUCLEAR TRANSCRIPTION FACTOR Y SUBUNIT GAMMA"/>
    <property type="match status" value="1"/>
</dbReference>
<keyword evidence="4" id="KW-0010">Activator</keyword>
<evidence type="ECO:0000256" key="2">
    <source>
        <dbReference type="ARBA" id="ARBA00023015"/>
    </source>
</evidence>
<dbReference type="GO" id="GO:0001228">
    <property type="term" value="F:DNA-binding transcription activator activity, RNA polymerase II-specific"/>
    <property type="evidence" value="ECO:0007669"/>
    <property type="project" value="TreeGrafter"/>
</dbReference>
<dbReference type="Gene3D" id="1.10.20.10">
    <property type="entry name" value="Histone, subunit A"/>
    <property type="match status" value="1"/>
</dbReference>
<dbReference type="AlphaFoldDB" id="A0AAD5TZR8"/>
<dbReference type="InterPro" id="IPR050568">
    <property type="entry name" value="Transcr_DNA_Rep_Reg"/>
</dbReference>
<feature type="region of interest" description="Disordered" evidence="8">
    <location>
        <begin position="164"/>
        <end position="187"/>
    </location>
</feature>
<dbReference type="Pfam" id="PF00125">
    <property type="entry name" value="Histone"/>
    <property type="match status" value="1"/>
</dbReference>
<evidence type="ECO:0000313" key="11">
    <source>
        <dbReference type="Proteomes" id="UP001211065"/>
    </source>
</evidence>
<comment type="subcellular location">
    <subcellularLocation>
        <location evidence="1">Nucleus</location>
    </subcellularLocation>
</comment>
<evidence type="ECO:0000256" key="4">
    <source>
        <dbReference type="ARBA" id="ARBA00023159"/>
    </source>
</evidence>
<dbReference type="GO" id="GO:0000978">
    <property type="term" value="F:RNA polymerase II cis-regulatory region sequence-specific DNA binding"/>
    <property type="evidence" value="ECO:0007669"/>
    <property type="project" value="TreeGrafter"/>
</dbReference>
<dbReference type="SUPFAM" id="SSF47113">
    <property type="entry name" value="Histone-fold"/>
    <property type="match status" value="1"/>
</dbReference>
<evidence type="ECO:0000256" key="8">
    <source>
        <dbReference type="SAM" id="MobiDB-lite"/>
    </source>
</evidence>
<protein>
    <recommendedName>
        <fullName evidence="9">Core Histone H2A/H2B/H3 domain-containing protein</fullName>
    </recommendedName>
</protein>